<dbReference type="RefSeq" id="WP_023937634.1">
    <property type="nucleotide sequence ID" value="NZ_FUXH01000009.1"/>
</dbReference>
<dbReference type="GO" id="GO:0009073">
    <property type="term" value="P:aromatic amino acid family biosynthetic process"/>
    <property type="evidence" value="ECO:0007669"/>
    <property type="project" value="UniProtKB-KW"/>
</dbReference>
<keyword evidence="6" id="KW-1185">Reference proteome</keyword>
<sequence length="250" mass="28257">MTEYGLIGFPLEHSASASYFNDKFHRLGIKAHYRLFPLPNISEFPSFLASHPFLCGLNVTSPHKIAVIDYLDELDPLAHDVGAVNTIRIERSTSSYSLKGYNTDVVGFRQSLIPHLKRFGHGAALILGNGGASKAVRKALDQLQIEHLTLSRHCSTENIGLLPYQDFDWERLQDFSIVINATPLGMPPHEDECPRIDYSRLSDRHLCYDLIYNPPKTLFLQRAESQGAMYVNGREMLEAQAEAAYHIWSR</sequence>
<dbReference type="InterPro" id="IPR036291">
    <property type="entry name" value="NAD(P)-bd_dom_sf"/>
</dbReference>
<dbReference type="InterPro" id="IPR013708">
    <property type="entry name" value="Shikimate_DH-bd_N"/>
</dbReference>
<dbReference type="GO" id="GO:0019632">
    <property type="term" value="P:shikimate metabolic process"/>
    <property type="evidence" value="ECO:0007669"/>
    <property type="project" value="TreeGrafter"/>
</dbReference>
<proteinExistence type="predicted"/>
<dbReference type="GO" id="GO:0050661">
    <property type="term" value="F:NADP binding"/>
    <property type="evidence" value="ECO:0007669"/>
    <property type="project" value="TreeGrafter"/>
</dbReference>
<dbReference type="EMBL" id="LS483447">
    <property type="protein sequence ID" value="SQH73638.1"/>
    <property type="molecule type" value="Genomic_DNA"/>
</dbReference>
<evidence type="ECO:0000256" key="2">
    <source>
        <dbReference type="ARBA" id="ARBA00023002"/>
    </source>
</evidence>
<dbReference type="CDD" id="cd01065">
    <property type="entry name" value="NAD_bind_Shikimate_DH"/>
    <property type="match status" value="1"/>
</dbReference>
<dbReference type="AlphaFoldDB" id="A0A2X4PQ27"/>
<evidence type="ECO:0000313" key="6">
    <source>
        <dbReference type="Proteomes" id="UP000249300"/>
    </source>
</evidence>
<evidence type="ECO:0000256" key="1">
    <source>
        <dbReference type="ARBA" id="ARBA00004871"/>
    </source>
</evidence>
<evidence type="ECO:0000259" key="4">
    <source>
        <dbReference type="Pfam" id="PF08501"/>
    </source>
</evidence>
<evidence type="ECO:0000256" key="3">
    <source>
        <dbReference type="ARBA" id="ARBA00023141"/>
    </source>
</evidence>
<dbReference type="Proteomes" id="UP000249300">
    <property type="component" value="Chromosome 1"/>
</dbReference>
<dbReference type="Gene3D" id="3.40.50.10860">
    <property type="entry name" value="Leucine Dehydrogenase, chain A, domain 1"/>
    <property type="match status" value="1"/>
</dbReference>
<dbReference type="KEGG" id="pcre:NCTC12858_01502"/>
<dbReference type="Gene3D" id="3.40.50.720">
    <property type="entry name" value="NAD(P)-binding Rossmann-like Domain"/>
    <property type="match status" value="1"/>
</dbReference>
<dbReference type="InterPro" id="IPR046346">
    <property type="entry name" value="Aminoacid_DH-like_N_sf"/>
</dbReference>
<keyword evidence="3" id="KW-0028">Amino-acid biosynthesis</keyword>
<evidence type="ECO:0000313" key="5">
    <source>
        <dbReference type="EMBL" id="SQH73638.1"/>
    </source>
</evidence>
<name>A0A2X4PQ27_9PORP</name>
<dbReference type="Pfam" id="PF08501">
    <property type="entry name" value="Shikimate_dh_N"/>
    <property type="match status" value="1"/>
</dbReference>
<dbReference type="InterPro" id="IPR022893">
    <property type="entry name" value="Shikimate_DH_fam"/>
</dbReference>
<dbReference type="SUPFAM" id="SSF53223">
    <property type="entry name" value="Aminoacid dehydrogenase-like, N-terminal domain"/>
    <property type="match status" value="1"/>
</dbReference>
<dbReference type="PANTHER" id="PTHR21089">
    <property type="entry name" value="SHIKIMATE DEHYDROGENASE"/>
    <property type="match status" value="1"/>
</dbReference>
<dbReference type="EC" id="1.1.1.25" evidence="5"/>
<dbReference type="GO" id="GO:0005829">
    <property type="term" value="C:cytosol"/>
    <property type="evidence" value="ECO:0007669"/>
    <property type="project" value="TreeGrafter"/>
</dbReference>
<keyword evidence="2 5" id="KW-0560">Oxidoreductase</keyword>
<gene>
    <name evidence="5" type="primary">aroE</name>
    <name evidence="5" type="ORF">NCTC12858_01502</name>
</gene>
<dbReference type="GO" id="GO:0009423">
    <property type="term" value="P:chorismate biosynthetic process"/>
    <property type="evidence" value="ECO:0007669"/>
    <property type="project" value="TreeGrafter"/>
</dbReference>
<feature type="domain" description="Shikimate dehydrogenase substrate binding N-terminal" evidence="4">
    <location>
        <begin position="6"/>
        <end position="87"/>
    </location>
</feature>
<dbReference type="PANTHER" id="PTHR21089:SF1">
    <property type="entry name" value="BIFUNCTIONAL 3-DEHYDROQUINATE DEHYDRATASE_SHIKIMATE DEHYDROGENASE, CHLOROPLASTIC"/>
    <property type="match status" value="1"/>
</dbReference>
<reference evidence="5 6" key="1">
    <citation type="submission" date="2018-06" db="EMBL/GenBank/DDBJ databases">
        <authorList>
            <consortium name="Pathogen Informatics"/>
            <person name="Doyle S."/>
        </authorList>
    </citation>
    <scope>NUCLEOTIDE SEQUENCE [LARGE SCALE GENOMIC DNA]</scope>
    <source>
        <strain evidence="5 6">NCTC12858</strain>
    </source>
</reference>
<accession>A0A2X4PQ27</accession>
<keyword evidence="3" id="KW-0057">Aromatic amino acid biosynthesis</keyword>
<organism evidence="5 6">
    <name type="scientific">Porphyromonas crevioricanis</name>
    <dbReference type="NCBI Taxonomy" id="393921"/>
    <lineage>
        <taxon>Bacteria</taxon>
        <taxon>Pseudomonadati</taxon>
        <taxon>Bacteroidota</taxon>
        <taxon>Bacteroidia</taxon>
        <taxon>Bacteroidales</taxon>
        <taxon>Porphyromonadaceae</taxon>
        <taxon>Porphyromonas</taxon>
    </lineage>
</organism>
<dbReference type="SUPFAM" id="SSF51735">
    <property type="entry name" value="NAD(P)-binding Rossmann-fold domains"/>
    <property type="match status" value="1"/>
</dbReference>
<dbReference type="GO" id="GO:0004764">
    <property type="term" value="F:shikimate 3-dehydrogenase (NADP+) activity"/>
    <property type="evidence" value="ECO:0007669"/>
    <property type="project" value="UniProtKB-EC"/>
</dbReference>
<protein>
    <submittedName>
        <fullName evidence="5">Shikimate dehydrogenase</fullName>
        <ecNumber evidence="5">1.1.1.25</ecNumber>
    </submittedName>
</protein>
<comment type="pathway">
    <text evidence="1">Metabolic intermediate biosynthesis; chorismate biosynthesis; chorismate from D-erythrose 4-phosphate and phosphoenolpyruvate: step 4/7.</text>
</comment>